<gene>
    <name evidence="1" type="ORF">L6452_01403</name>
</gene>
<organism evidence="1 2">
    <name type="scientific">Arctium lappa</name>
    <name type="common">Greater burdock</name>
    <name type="synonym">Lappa major</name>
    <dbReference type="NCBI Taxonomy" id="4217"/>
    <lineage>
        <taxon>Eukaryota</taxon>
        <taxon>Viridiplantae</taxon>
        <taxon>Streptophyta</taxon>
        <taxon>Embryophyta</taxon>
        <taxon>Tracheophyta</taxon>
        <taxon>Spermatophyta</taxon>
        <taxon>Magnoliopsida</taxon>
        <taxon>eudicotyledons</taxon>
        <taxon>Gunneridae</taxon>
        <taxon>Pentapetalae</taxon>
        <taxon>asterids</taxon>
        <taxon>campanulids</taxon>
        <taxon>Asterales</taxon>
        <taxon>Asteraceae</taxon>
        <taxon>Carduoideae</taxon>
        <taxon>Cardueae</taxon>
        <taxon>Arctiinae</taxon>
        <taxon>Arctium</taxon>
    </lineage>
</organism>
<sequence length="219" mass="24873">MLDWKFSQEERSQDWKSRGLAYLLSLIKQLPRGSRCGTVPLFSPRSSLTLYLMQNYTDHVGEKSTFRLLNRGSAKALAKVAELYGASFGSAAKQTGLKALEFTLSICDAVDMYGFTVDQEWTRYFSESRQGHTPLQCRSKLIYAAYSMCKIILHIFNGHKTKEGENELKTDSKKRKAIETAGLQKTTQTEIDTKIPTKKQKSLAVVPQTWDLLEEAFLR</sequence>
<evidence type="ECO:0000313" key="2">
    <source>
        <dbReference type="Proteomes" id="UP001055879"/>
    </source>
</evidence>
<evidence type="ECO:0000313" key="1">
    <source>
        <dbReference type="EMBL" id="KAI3770276.1"/>
    </source>
</evidence>
<dbReference type="EMBL" id="CM042047">
    <property type="protein sequence ID" value="KAI3770276.1"/>
    <property type="molecule type" value="Genomic_DNA"/>
</dbReference>
<proteinExistence type="predicted"/>
<name>A0ACB9FHW3_ARCLA</name>
<reference evidence="2" key="1">
    <citation type="journal article" date="2022" name="Mol. Ecol. Resour.">
        <title>The genomes of chicory, endive, great burdock and yacon provide insights into Asteraceae palaeo-polyploidization history and plant inulin production.</title>
        <authorList>
            <person name="Fan W."/>
            <person name="Wang S."/>
            <person name="Wang H."/>
            <person name="Wang A."/>
            <person name="Jiang F."/>
            <person name="Liu H."/>
            <person name="Zhao H."/>
            <person name="Xu D."/>
            <person name="Zhang Y."/>
        </authorList>
    </citation>
    <scope>NUCLEOTIDE SEQUENCE [LARGE SCALE GENOMIC DNA]</scope>
    <source>
        <strain evidence="2">cv. Niubang</strain>
    </source>
</reference>
<dbReference type="Proteomes" id="UP001055879">
    <property type="component" value="Linkage Group LG01"/>
</dbReference>
<accession>A0ACB9FHW3</accession>
<protein>
    <submittedName>
        <fullName evidence="1">Uncharacterized protein</fullName>
    </submittedName>
</protein>
<keyword evidence="2" id="KW-1185">Reference proteome</keyword>
<comment type="caution">
    <text evidence="1">The sequence shown here is derived from an EMBL/GenBank/DDBJ whole genome shotgun (WGS) entry which is preliminary data.</text>
</comment>
<reference evidence="1 2" key="2">
    <citation type="journal article" date="2022" name="Mol. Ecol. Resour.">
        <title>The genomes of chicory, endive, great burdock and yacon provide insights into Asteraceae paleo-polyploidization history and plant inulin production.</title>
        <authorList>
            <person name="Fan W."/>
            <person name="Wang S."/>
            <person name="Wang H."/>
            <person name="Wang A."/>
            <person name="Jiang F."/>
            <person name="Liu H."/>
            <person name="Zhao H."/>
            <person name="Xu D."/>
            <person name="Zhang Y."/>
        </authorList>
    </citation>
    <scope>NUCLEOTIDE SEQUENCE [LARGE SCALE GENOMIC DNA]</scope>
    <source>
        <strain evidence="2">cv. Niubang</strain>
    </source>
</reference>